<dbReference type="AlphaFoldDB" id="A0A8T2M2S3"/>
<dbReference type="Proteomes" id="UP000752171">
    <property type="component" value="Unassembled WGS sequence"/>
</dbReference>
<evidence type="ECO:0000313" key="3">
    <source>
        <dbReference type="Proteomes" id="UP000752171"/>
    </source>
</evidence>
<organism evidence="2 3">
    <name type="scientific">Astyanax mexicanus</name>
    <name type="common">Blind cave fish</name>
    <name type="synonym">Astyanax fasciatus mexicanus</name>
    <dbReference type="NCBI Taxonomy" id="7994"/>
    <lineage>
        <taxon>Eukaryota</taxon>
        <taxon>Metazoa</taxon>
        <taxon>Chordata</taxon>
        <taxon>Craniata</taxon>
        <taxon>Vertebrata</taxon>
        <taxon>Euteleostomi</taxon>
        <taxon>Actinopterygii</taxon>
        <taxon>Neopterygii</taxon>
        <taxon>Teleostei</taxon>
        <taxon>Ostariophysi</taxon>
        <taxon>Characiformes</taxon>
        <taxon>Characoidei</taxon>
        <taxon>Acestrorhamphidae</taxon>
        <taxon>Acestrorhamphinae</taxon>
        <taxon>Astyanax</taxon>
    </lineage>
</organism>
<dbReference type="Pfam" id="PF13837">
    <property type="entry name" value="Myb_DNA-bind_4"/>
    <property type="match status" value="1"/>
</dbReference>
<dbReference type="InterPro" id="IPR044822">
    <property type="entry name" value="Myb_DNA-bind_4"/>
</dbReference>
<evidence type="ECO:0000313" key="2">
    <source>
        <dbReference type="EMBL" id="KAG9277970.1"/>
    </source>
</evidence>
<gene>
    <name evidence="2" type="ORF">AMEX_G5747</name>
</gene>
<accession>A0A8T2M2S3</accession>
<comment type="caution">
    <text evidence="2">The sequence shown here is derived from an EMBL/GenBank/DDBJ whole genome shotgun (WGS) entry which is preliminary data.</text>
</comment>
<reference evidence="2 3" key="1">
    <citation type="submission" date="2021-07" db="EMBL/GenBank/DDBJ databases">
        <authorList>
            <person name="Imarazene B."/>
            <person name="Zahm M."/>
            <person name="Klopp C."/>
            <person name="Cabau C."/>
            <person name="Beille S."/>
            <person name="Jouanno E."/>
            <person name="Castinel A."/>
            <person name="Lluch J."/>
            <person name="Gil L."/>
            <person name="Kuchtly C."/>
            <person name="Lopez Roques C."/>
            <person name="Donnadieu C."/>
            <person name="Parrinello H."/>
            <person name="Journot L."/>
            <person name="Du K."/>
            <person name="Schartl M."/>
            <person name="Retaux S."/>
            <person name="Guiguen Y."/>
        </authorList>
    </citation>
    <scope>NUCLEOTIDE SEQUENCE [LARGE SCALE GENOMIC DNA]</scope>
    <source>
        <strain evidence="2">Pach_M1</strain>
        <tissue evidence="2">Testis</tissue>
    </source>
</reference>
<name>A0A8T2M2S3_ASTMX</name>
<protein>
    <recommendedName>
        <fullName evidence="1">Myb/SANT-like DNA-binding domain-containing protein</fullName>
    </recommendedName>
</protein>
<dbReference type="EMBL" id="JAICCE010000004">
    <property type="protein sequence ID" value="KAG9277970.1"/>
    <property type="molecule type" value="Genomic_DNA"/>
</dbReference>
<feature type="domain" description="Myb/SANT-like DNA-binding" evidence="1">
    <location>
        <begin position="15"/>
        <end position="105"/>
    </location>
</feature>
<evidence type="ECO:0000259" key="1">
    <source>
        <dbReference type="Pfam" id="PF13837"/>
    </source>
</evidence>
<sequence>MADGSGSACGEVIFKWSRSAIEAFIKARIEKERLFTGEKNSALSAWKTILLELGLADKVTPQQARKKWDNLKKKYKELKCPPSGSGTDNGEATAATWPWFSLMDEALGN</sequence>
<dbReference type="Gene3D" id="1.10.10.60">
    <property type="entry name" value="Homeodomain-like"/>
    <property type="match status" value="1"/>
</dbReference>
<proteinExistence type="predicted"/>